<keyword evidence="1" id="KW-0479">Metal-binding</keyword>
<dbReference type="PROSITE" id="PS01359">
    <property type="entry name" value="ZF_PHD_1"/>
    <property type="match status" value="1"/>
</dbReference>
<dbReference type="HOGENOM" id="CLU_020879_1_0_1"/>
<dbReference type="Gene3D" id="3.30.40.10">
    <property type="entry name" value="Zinc/RING finger domain, C3HC4 (zinc finger)"/>
    <property type="match status" value="1"/>
</dbReference>
<reference evidence="6" key="1">
    <citation type="submission" date="2013-12" db="EMBL/GenBank/DDBJ databases">
        <authorList>
            <person name="Genoscope - CEA"/>
        </authorList>
    </citation>
    <scope>NUCLEOTIDE SEQUENCE</scope>
    <source>
        <strain evidence="6">CBS 1993</strain>
    </source>
</reference>
<dbReference type="OrthoDB" id="418595at2759"/>
<evidence type="ECO:0000256" key="3">
    <source>
        <dbReference type="ARBA" id="ARBA00022833"/>
    </source>
</evidence>
<accession>W6MQ10</accession>
<dbReference type="InterPro" id="IPR011011">
    <property type="entry name" value="Znf_FYVE_PHD"/>
</dbReference>
<feature type="region of interest" description="Disordered" evidence="4">
    <location>
        <begin position="1"/>
        <end position="32"/>
    </location>
</feature>
<gene>
    <name evidence="6" type="ORF">KUCA_T00004794001</name>
</gene>
<protein>
    <recommendedName>
        <fullName evidence="5">Zinc finger PHD-type domain-containing protein</fullName>
    </recommendedName>
</protein>
<keyword evidence="2" id="KW-0863">Zinc-finger</keyword>
<keyword evidence="3" id="KW-0862">Zinc</keyword>
<evidence type="ECO:0000313" key="6">
    <source>
        <dbReference type="EMBL" id="CDK28809.1"/>
    </source>
</evidence>
<keyword evidence="7" id="KW-1185">Reference proteome</keyword>
<feature type="compositionally biased region" description="Basic and acidic residues" evidence="4">
    <location>
        <begin position="346"/>
        <end position="357"/>
    </location>
</feature>
<feature type="compositionally biased region" description="Basic and acidic residues" evidence="4">
    <location>
        <begin position="164"/>
        <end position="181"/>
    </location>
</feature>
<proteinExistence type="predicted"/>
<dbReference type="InterPro" id="IPR019787">
    <property type="entry name" value="Znf_PHD-finger"/>
</dbReference>
<dbReference type="RefSeq" id="XP_022460799.1">
    <property type="nucleotide sequence ID" value="XM_022605915.1"/>
</dbReference>
<sequence>MTPRRMTRARNPSGLPEATEYDENDPGEESQEEVTRCVCGFDELQIPKNAPEFKEVDTGFFIQCEECSAWQHGYCVGIADNDEAPASYWCEQCKPQLHTLFEDNYGVTRSWYNPDGEHKVKRKNNRRAPPKVVEIKEERREREGEDKKVNGHKRERSRSTLNSRDTEYELNLKRALEESAKESGVQPEEIELSASEIREIRSRTRSHDPRGERFHDLGLEDDEDGGDEAGDEEASGNAEGVEEGVDAEAEEDEATDIQLEKASGKKRRADSDSETVPDPNVSREKEANEDKKIIPPVERSGTNTEDGFDVPAVVKQHPKRKKPSPPSQENGSRTSPRKNGSKSKKGKSEQLDSDKPFKPRVPQQKSTIGEMRKRVAGILEFIGRTQVEMASEQEQRSQLTRYVEDKSWEVLNSDVQRQLVDGYSSTVGKMDDLTRKLLGWEQKFGKYGDRHA</sequence>
<evidence type="ECO:0000256" key="1">
    <source>
        <dbReference type="ARBA" id="ARBA00022723"/>
    </source>
</evidence>
<dbReference type="GO" id="GO:0033698">
    <property type="term" value="C:Rpd3L complex"/>
    <property type="evidence" value="ECO:0007669"/>
    <property type="project" value="TreeGrafter"/>
</dbReference>
<dbReference type="GO" id="GO:0008270">
    <property type="term" value="F:zinc ion binding"/>
    <property type="evidence" value="ECO:0007669"/>
    <property type="project" value="UniProtKB-KW"/>
</dbReference>
<dbReference type="InterPro" id="IPR053051">
    <property type="entry name" value="HDAC_complex_subunit"/>
</dbReference>
<dbReference type="Proteomes" id="UP000019384">
    <property type="component" value="Unassembled WGS sequence"/>
</dbReference>
<dbReference type="GO" id="GO:0070210">
    <property type="term" value="C:Rpd3L-Expanded complex"/>
    <property type="evidence" value="ECO:0007669"/>
    <property type="project" value="TreeGrafter"/>
</dbReference>
<feature type="domain" description="Zinc finger PHD-type" evidence="5">
    <location>
        <begin position="36"/>
        <end position="94"/>
    </location>
</feature>
<feature type="compositionally biased region" description="Basic and acidic residues" evidence="4">
    <location>
        <begin position="281"/>
        <end position="293"/>
    </location>
</feature>
<dbReference type="GO" id="GO:0061186">
    <property type="term" value="P:negative regulation of silent mating-type cassette heterochromatin formation"/>
    <property type="evidence" value="ECO:0007669"/>
    <property type="project" value="TreeGrafter"/>
</dbReference>
<feature type="compositionally biased region" description="Basic and acidic residues" evidence="4">
    <location>
        <begin position="196"/>
        <end position="218"/>
    </location>
</feature>
<reference evidence="6" key="2">
    <citation type="submission" date="2014-02" db="EMBL/GenBank/DDBJ databases">
        <title>Complete DNA sequence of /Kuraishia capsulata/ illustrates novel genomic features among budding yeasts (/Saccharomycotina/).</title>
        <authorList>
            <person name="Morales L."/>
            <person name="Noel B."/>
            <person name="Porcel B."/>
            <person name="Marcet-Houben M."/>
            <person name="Hullo M-F."/>
            <person name="Sacerdot C."/>
            <person name="Tekaia F."/>
            <person name="Leh-Louis V."/>
            <person name="Despons L."/>
            <person name="Khanna V."/>
            <person name="Aury J-M."/>
            <person name="Barbe V."/>
            <person name="Couloux A."/>
            <person name="Labadie K."/>
            <person name="Pelletier E."/>
            <person name="Souciet J-L."/>
            <person name="Boekhout T."/>
            <person name="Gabaldon T."/>
            <person name="Wincker P."/>
            <person name="Dujon B."/>
        </authorList>
    </citation>
    <scope>NUCLEOTIDE SEQUENCE</scope>
    <source>
        <strain evidence="6">CBS 1993</strain>
    </source>
</reference>
<dbReference type="InterPro" id="IPR013083">
    <property type="entry name" value="Znf_RING/FYVE/PHD"/>
</dbReference>
<name>W6MQ10_9ASCO</name>
<dbReference type="GeneID" id="34522187"/>
<feature type="compositionally biased region" description="Basic and acidic residues" evidence="4">
    <location>
        <begin position="133"/>
        <end position="149"/>
    </location>
</feature>
<evidence type="ECO:0000256" key="2">
    <source>
        <dbReference type="ARBA" id="ARBA00022771"/>
    </source>
</evidence>
<dbReference type="Pfam" id="PF00628">
    <property type="entry name" value="PHD"/>
    <property type="match status" value="1"/>
</dbReference>
<feature type="compositionally biased region" description="Basic residues" evidence="4">
    <location>
        <begin position="335"/>
        <end position="345"/>
    </location>
</feature>
<feature type="compositionally biased region" description="Acidic residues" evidence="4">
    <location>
        <begin position="19"/>
        <end position="32"/>
    </location>
</feature>
<dbReference type="SUPFAM" id="SSF57903">
    <property type="entry name" value="FYVE/PHD zinc finger"/>
    <property type="match status" value="1"/>
</dbReference>
<dbReference type="PANTHER" id="PTHR47793:SF1">
    <property type="entry name" value="HISTONE DEACETYLASE COMPLEX SUBUNIT CTI6"/>
    <property type="match status" value="1"/>
</dbReference>
<dbReference type="InterPro" id="IPR019786">
    <property type="entry name" value="Zinc_finger_PHD-type_CS"/>
</dbReference>
<dbReference type="STRING" id="1382522.W6MQ10"/>
<dbReference type="InterPro" id="IPR001965">
    <property type="entry name" value="Znf_PHD"/>
</dbReference>
<feature type="compositionally biased region" description="Basic residues" evidence="4">
    <location>
        <begin position="119"/>
        <end position="129"/>
    </location>
</feature>
<evidence type="ECO:0000256" key="4">
    <source>
        <dbReference type="SAM" id="MobiDB-lite"/>
    </source>
</evidence>
<evidence type="ECO:0000259" key="5">
    <source>
        <dbReference type="SMART" id="SM00249"/>
    </source>
</evidence>
<dbReference type="EMBL" id="HG793130">
    <property type="protein sequence ID" value="CDK28809.1"/>
    <property type="molecule type" value="Genomic_DNA"/>
</dbReference>
<feature type="compositionally biased region" description="Acidic residues" evidence="4">
    <location>
        <begin position="219"/>
        <end position="255"/>
    </location>
</feature>
<feature type="region of interest" description="Disordered" evidence="4">
    <location>
        <begin position="113"/>
        <end position="372"/>
    </location>
</feature>
<dbReference type="PANTHER" id="PTHR47793">
    <property type="entry name" value="HISTONE DEACETYLASE COMPLEX SUBUNIT CTI6"/>
    <property type="match status" value="1"/>
</dbReference>
<dbReference type="AlphaFoldDB" id="W6MQ10"/>
<dbReference type="SMART" id="SM00249">
    <property type="entry name" value="PHD"/>
    <property type="match status" value="1"/>
</dbReference>
<dbReference type="GO" id="GO:0061188">
    <property type="term" value="P:negative regulation of rDNA heterochromatin formation"/>
    <property type="evidence" value="ECO:0007669"/>
    <property type="project" value="TreeGrafter"/>
</dbReference>
<organism evidence="6 7">
    <name type="scientific">Kuraishia capsulata CBS 1993</name>
    <dbReference type="NCBI Taxonomy" id="1382522"/>
    <lineage>
        <taxon>Eukaryota</taxon>
        <taxon>Fungi</taxon>
        <taxon>Dikarya</taxon>
        <taxon>Ascomycota</taxon>
        <taxon>Saccharomycotina</taxon>
        <taxon>Pichiomycetes</taxon>
        <taxon>Pichiales</taxon>
        <taxon>Pichiaceae</taxon>
        <taxon>Kuraishia</taxon>
    </lineage>
</organism>
<evidence type="ECO:0000313" key="7">
    <source>
        <dbReference type="Proteomes" id="UP000019384"/>
    </source>
</evidence>